<protein>
    <submittedName>
        <fullName evidence="1">N-formylglutamate amidohydrolase</fullName>
    </submittedName>
</protein>
<dbReference type="InterPro" id="IPR007709">
    <property type="entry name" value="N-FG_amidohydro"/>
</dbReference>
<name>A0A8J7SCG4_9BACT</name>
<proteinExistence type="predicted"/>
<sequence length="251" mass="28716">MTSLIIHIPHASTHIPSRDGFLVDGARIEKELLTLTDWHTDDLFVDAARDDHPVAAGFSRIFCDVERFADDRQEVMAKFGMGVLYESTDDGEPMRNVTPELRKRILERYYHPHHARLEKAVQAELDRVGRAVIVDAHSYPDIPLKRDLDPRRPRPDFNIGTDPFHTPQELVDASVRFFEARGYSLGVDWPYKGTIVPLAWYGKDKRVASIMLEVNRKLYLEDGSSDKNGNYDHVRQTIQDYLDVIASSVTV</sequence>
<dbReference type="EMBL" id="JAFIDN010000011">
    <property type="protein sequence ID" value="MBP3193481.1"/>
    <property type="molecule type" value="Genomic_DNA"/>
</dbReference>
<evidence type="ECO:0000313" key="1">
    <source>
        <dbReference type="EMBL" id="MBP3193481.1"/>
    </source>
</evidence>
<reference evidence="1" key="1">
    <citation type="submission" date="2021-02" db="EMBL/GenBank/DDBJ databases">
        <title>Natronogracilivirga saccharolytica gen. nov. sp. nov. a new anaerobic, haloalkiliphilic carbohydrate-fermenting bacterium from soda lake and proposing of Cyclonatronumiaceae fam. nov. in the phylum Balneolaeota.</title>
        <authorList>
            <person name="Zhilina T.N."/>
            <person name="Sorokin D.Y."/>
            <person name="Zavarzina D.G."/>
            <person name="Toshchakov S.V."/>
            <person name="Kublanov I.V."/>
        </authorList>
    </citation>
    <scope>NUCLEOTIDE SEQUENCE</scope>
    <source>
        <strain evidence="1">Z-1702</strain>
    </source>
</reference>
<dbReference type="SUPFAM" id="SSF53187">
    <property type="entry name" value="Zn-dependent exopeptidases"/>
    <property type="match status" value="1"/>
</dbReference>
<dbReference type="Pfam" id="PF05013">
    <property type="entry name" value="FGase"/>
    <property type="match status" value="1"/>
</dbReference>
<dbReference type="AlphaFoldDB" id="A0A8J7SCG4"/>
<evidence type="ECO:0000313" key="2">
    <source>
        <dbReference type="Proteomes" id="UP000673975"/>
    </source>
</evidence>
<organism evidence="1 2">
    <name type="scientific">Natronogracilivirga saccharolytica</name>
    <dbReference type="NCBI Taxonomy" id="2812953"/>
    <lineage>
        <taxon>Bacteria</taxon>
        <taxon>Pseudomonadati</taxon>
        <taxon>Balneolota</taxon>
        <taxon>Balneolia</taxon>
        <taxon>Balneolales</taxon>
        <taxon>Cyclonatronaceae</taxon>
        <taxon>Natronogracilivirga</taxon>
    </lineage>
</organism>
<comment type="caution">
    <text evidence="1">The sequence shown here is derived from an EMBL/GenBank/DDBJ whole genome shotgun (WGS) entry which is preliminary data.</text>
</comment>
<dbReference type="Gene3D" id="3.40.630.40">
    <property type="entry name" value="Zn-dependent exopeptidases"/>
    <property type="match status" value="1"/>
</dbReference>
<dbReference type="RefSeq" id="WP_210512939.1">
    <property type="nucleotide sequence ID" value="NZ_JAFIDN010000011.1"/>
</dbReference>
<gene>
    <name evidence="1" type="ORF">NATSA_12470</name>
</gene>
<dbReference type="Proteomes" id="UP000673975">
    <property type="component" value="Unassembled WGS sequence"/>
</dbReference>
<keyword evidence="2" id="KW-1185">Reference proteome</keyword>
<accession>A0A8J7SCG4</accession>